<protein>
    <submittedName>
        <fullName evidence="1">Uncharacterized protein</fullName>
    </submittedName>
</protein>
<proteinExistence type="predicted"/>
<organism evidence="1 2">
    <name type="scientific">Periconia macrospinosa</name>
    <dbReference type="NCBI Taxonomy" id="97972"/>
    <lineage>
        <taxon>Eukaryota</taxon>
        <taxon>Fungi</taxon>
        <taxon>Dikarya</taxon>
        <taxon>Ascomycota</taxon>
        <taxon>Pezizomycotina</taxon>
        <taxon>Dothideomycetes</taxon>
        <taxon>Pleosporomycetidae</taxon>
        <taxon>Pleosporales</taxon>
        <taxon>Massarineae</taxon>
        <taxon>Periconiaceae</taxon>
        <taxon>Periconia</taxon>
    </lineage>
</organism>
<sequence>IKAVRINCLGDVKVLERPRFEAVEIQANDTIFVDRNTSAIAQRIDIPIFTRRLPHTLNWSHPDPDAKKKLGSSSGAQNQDATFLHLCCDPNAEPNYRAGFLGWGRAPIKWENDVGSVVVVRQDKKPLTPFHVEVLCGYAHNRVKPLFLHSMGRYGHGLPLSKDAVLTMICRATFVIYWFE</sequence>
<dbReference type="AlphaFoldDB" id="A0A2V1DN48"/>
<evidence type="ECO:0000313" key="2">
    <source>
        <dbReference type="Proteomes" id="UP000244855"/>
    </source>
</evidence>
<dbReference type="STRING" id="97972.A0A2V1DN48"/>
<dbReference type="EMBL" id="KZ805390">
    <property type="protein sequence ID" value="PVH99566.1"/>
    <property type="molecule type" value="Genomic_DNA"/>
</dbReference>
<keyword evidence="2" id="KW-1185">Reference proteome</keyword>
<evidence type="ECO:0000313" key="1">
    <source>
        <dbReference type="EMBL" id="PVH99566.1"/>
    </source>
</evidence>
<feature type="non-terminal residue" evidence="1">
    <location>
        <position position="1"/>
    </location>
</feature>
<dbReference type="OrthoDB" id="437457at2759"/>
<accession>A0A2V1DN48</accession>
<name>A0A2V1DN48_9PLEO</name>
<gene>
    <name evidence="1" type="ORF">DM02DRAFT_471379</name>
</gene>
<dbReference type="Proteomes" id="UP000244855">
    <property type="component" value="Unassembled WGS sequence"/>
</dbReference>
<reference evidence="1 2" key="1">
    <citation type="journal article" date="2018" name="Sci. Rep.">
        <title>Comparative genomics provides insights into the lifestyle and reveals functional heterogeneity of dark septate endophytic fungi.</title>
        <authorList>
            <person name="Knapp D.G."/>
            <person name="Nemeth J.B."/>
            <person name="Barry K."/>
            <person name="Hainaut M."/>
            <person name="Henrissat B."/>
            <person name="Johnson J."/>
            <person name="Kuo A."/>
            <person name="Lim J.H.P."/>
            <person name="Lipzen A."/>
            <person name="Nolan M."/>
            <person name="Ohm R.A."/>
            <person name="Tamas L."/>
            <person name="Grigoriev I.V."/>
            <person name="Spatafora J.W."/>
            <person name="Nagy L.G."/>
            <person name="Kovacs G.M."/>
        </authorList>
    </citation>
    <scope>NUCLEOTIDE SEQUENCE [LARGE SCALE GENOMIC DNA]</scope>
    <source>
        <strain evidence="1 2">DSE2036</strain>
    </source>
</reference>
<feature type="non-terminal residue" evidence="1">
    <location>
        <position position="180"/>
    </location>
</feature>